<evidence type="ECO:0000256" key="2">
    <source>
        <dbReference type="ARBA" id="ARBA00022676"/>
    </source>
</evidence>
<keyword evidence="3 6" id="KW-0808">Transferase</keyword>
<proteinExistence type="inferred from homology"/>
<comment type="subcellular location">
    <subcellularLocation>
        <location evidence="6">Golgi apparatus</location>
        <location evidence="6">Golgi stack membrane</location>
        <topology evidence="6">Single-pass type II membrane protein</topology>
    </subcellularLocation>
</comment>
<comment type="function">
    <text evidence="6">May be involved in cell wall biosynthesis.</text>
</comment>
<sequence>MKNPLGGAGVLISGSKSLSVWYSQSSKIALVSAFSIVIMFAYWRNFEAEQGPRNGVFSALSSVVDSSAENLALPNESPLEPPVRKLIGALRREVLKVKRNTGIYPDTDFDLKKWKEENPCTSRTELPSYYSRLSSSPNRKDLGILESRQWETVLFEYARLHRACIRAAGNITEYFYSRNTTTGCKFFIAEAKNGLGNKLFIMAPSVLYAILTQRVILIPESTGVPDLMCEPFPGSSWRLSIDIQNTDVPIWNQTKEFMDNVDRAKREHESTLPIYASRVDDDWLPVARFFCDVEQSYFRQVPWLTVHGCLYFLPKLFAIPSHQITLEALFPDPSVAITHILRTTFLPRDETWDKVKGAEYLFNSSHFTRVQVGIQARYFNSSEAKHKVINANVEGCLVENNLLEQAVPVERSSLVGHHETTIFIASLTSDLQEHLQGFYERNPESQYTKISFQQLSSEKEQRSGIEVYQQVLVEILWLSFSHTLLVSPASTFGGLGQAYGALTSWFIEMRDDVMVPCQRGQTSDGCFQTPHHSYSCPYETVRNGKPIFDFVPYIKSCREIDAGGLQLIDGLKNTGMVDSPLR</sequence>
<evidence type="ECO:0000256" key="5">
    <source>
        <dbReference type="ARBA" id="ARBA00023316"/>
    </source>
</evidence>
<keyword evidence="4" id="KW-0325">Glycoprotein</keyword>
<dbReference type="GO" id="GO:0032580">
    <property type="term" value="C:Golgi cisterna membrane"/>
    <property type="evidence" value="ECO:0007669"/>
    <property type="project" value="UniProtKB-SubCell"/>
</dbReference>
<dbReference type="PANTHER" id="PTHR31889">
    <property type="entry name" value="FUCOSYLTRANSFERASE 2-RELATED"/>
    <property type="match status" value="1"/>
</dbReference>
<dbReference type="InterPro" id="IPR004938">
    <property type="entry name" value="XG_FTase"/>
</dbReference>
<gene>
    <name evidence="7" type="ORF">KC19_10G160200</name>
</gene>
<evidence type="ECO:0000313" key="7">
    <source>
        <dbReference type="EMBL" id="KAG0560184.1"/>
    </source>
</evidence>
<evidence type="ECO:0000256" key="3">
    <source>
        <dbReference type="ARBA" id="ARBA00022679"/>
    </source>
</evidence>
<dbReference type="EC" id="2.4.1.-" evidence="6"/>
<keyword evidence="6" id="KW-0333">Golgi apparatus</keyword>
<comment type="similarity">
    <text evidence="1 6">Belongs to the glycosyltransferase 37 family.</text>
</comment>
<protein>
    <recommendedName>
        <fullName evidence="6">Fucosyltransferase</fullName>
        <ecNumber evidence="6">2.4.1.-</ecNumber>
    </recommendedName>
</protein>
<dbReference type="AlphaFoldDB" id="A0A8T0GPN7"/>
<keyword evidence="8" id="KW-1185">Reference proteome</keyword>
<evidence type="ECO:0000256" key="1">
    <source>
        <dbReference type="ARBA" id="ARBA00010481"/>
    </source>
</evidence>
<dbReference type="GO" id="GO:0008107">
    <property type="term" value="F:galactoside 2-alpha-L-fucosyltransferase activity"/>
    <property type="evidence" value="ECO:0007669"/>
    <property type="project" value="InterPro"/>
</dbReference>
<dbReference type="Proteomes" id="UP000822688">
    <property type="component" value="Chromosome 10"/>
</dbReference>
<name>A0A8T0GPN7_CERPU</name>
<dbReference type="Pfam" id="PF03254">
    <property type="entry name" value="XG_FTase"/>
    <property type="match status" value="1"/>
</dbReference>
<dbReference type="GO" id="GO:0009969">
    <property type="term" value="P:xyloglucan biosynthetic process"/>
    <property type="evidence" value="ECO:0007669"/>
    <property type="project" value="TreeGrafter"/>
</dbReference>
<dbReference type="EMBL" id="CM026431">
    <property type="protein sequence ID" value="KAG0560184.1"/>
    <property type="molecule type" value="Genomic_DNA"/>
</dbReference>
<dbReference type="PANTHER" id="PTHR31889:SF86">
    <property type="entry name" value="FUCOSYLTRANSFERASE"/>
    <property type="match status" value="1"/>
</dbReference>
<reference evidence="7" key="1">
    <citation type="submission" date="2020-06" db="EMBL/GenBank/DDBJ databases">
        <title>WGS assembly of Ceratodon purpureus strain R40.</title>
        <authorList>
            <person name="Carey S.B."/>
            <person name="Jenkins J."/>
            <person name="Shu S."/>
            <person name="Lovell J.T."/>
            <person name="Sreedasyam A."/>
            <person name="Maumus F."/>
            <person name="Tiley G.P."/>
            <person name="Fernandez-Pozo N."/>
            <person name="Barry K."/>
            <person name="Chen C."/>
            <person name="Wang M."/>
            <person name="Lipzen A."/>
            <person name="Daum C."/>
            <person name="Saski C.A."/>
            <person name="Payton A.C."/>
            <person name="Mcbreen J.C."/>
            <person name="Conrad R.E."/>
            <person name="Kollar L.M."/>
            <person name="Olsson S."/>
            <person name="Huttunen S."/>
            <person name="Landis J.B."/>
            <person name="Wickett N.J."/>
            <person name="Johnson M.G."/>
            <person name="Rensing S.A."/>
            <person name="Grimwood J."/>
            <person name="Schmutz J."/>
            <person name="Mcdaniel S.F."/>
        </authorList>
    </citation>
    <scope>NUCLEOTIDE SEQUENCE</scope>
    <source>
        <strain evidence="7">R40</strain>
    </source>
</reference>
<organism evidence="7 8">
    <name type="scientific">Ceratodon purpureus</name>
    <name type="common">Fire moss</name>
    <name type="synonym">Dicranum purpureum</name>
    <dbReference type="NCBI Taxonomy" id="3225"/>
    <lineage>
        <taxon>Eukaryota</taxon>
        <taxon>Viridiplantae</taxon>
        <taxon>Streptophyta</taxon>
        <taxon>Embryophyta</taxon>
        <taxon>Bryophyta</taxon>
        <taxon>Bryophytina</taxon>
        <taxon>Bryopsida</taxon>
        <taxon>Dicranidae</taxon>
        <taxon>Pseudoditrichales</taxon>
        <taxon>Ditrichaceae</taxon>
        <taxon>Ceratodon</taxon>
    </lineage>
</organism>
<comment type="caution">
    <text evidence="7">The sequence shown here is derived from an EMBL/GenBank/DDBJ whole genome shotgun (WGS) entry which is preliminary data.</text>
</comment>
<keyword evidence="5 6" id="KW-0961">Cell wall biogenesis/degradation</keyword>
<dbReference type="GO" id="GO:0071555">
    <property type="term" value="P:cell wall organization"/>
    <property type="evidence" value="ECO:0007669"/>
    <property type="project" value="UniProtKB-UniRule"/>
</dbReference>
<evidence type="ECO:0000313" key="8">
    <source>
        <dbReference type="Proteomes" id="UP000822688"/>
    </source>
</evidence>
<evidence type="ECO:0000256" key="4">
    <source>
        <dbReference type="ARBA" id="ARBA00023180"/>
    </source>
</evidence>
<dbReference type="GO" id="GO:0042546">
    <property type="term" value="P:cell wall biogenesis"/>
    <property type="evidence" value="ECO:0007669"/>
    <property type="project" value="InterPro"/>
</dbReference>
<keyword evidence="2 6" id="KW-0328">Glycosyltransferase</keyword>
<evidence type="ECO:0000256" key="6">
    <source>
        <dbReference type="RuleBase" id="RU367004"/>
    </source>
</evidence>
<accession>A0A8T0GPN7</accession>